<accession>A0A2I2YBS4</accession>
<dbReference type="AlphaFoldDB" id="A0A2I2YBS4"/>
<reference evidence="1 2" key="2">
    <citation type="journal article" date="2012" name="Nature">
        <title>Insights into hominid evolution from the gorilla genome sequence.</title>
        <authorList>
            <person name="Scally A."/>
            <person name="Dutheil J.Y."/>
            <person name="Hillier L.W."/>
            <person name="Jordan G.E."/>
            <person name="Goodhead I."/>
            <person name="Herrero J."/>
            <person name="Hobolth A."/>
            <person name="Lappalainen T."/>
            <person name="Mailund T."/>
            <person name="Marques-Bonet T."/>
            <person name="McCarthy S."/>
            <person name="Montgomery S.H."/>
            <person name="Schwalie P.C."/>
            <person name="Tang Y.A."/>
            <person name="Ward M.C."/>
            <person name="Xue Y."/>
            <person name="Yngvadottir B."/>
            <person name="Alkan C."/>
            <person name="Andersen L.N."/>
            <person name="Ayub Q."/>
            <person name="Ball E.V."/>
            <person name="Beal K."/>
            <person name="Bradley B.J."/>
            <person name="Chen Y."/>
            <person name="Clee C.M."/>
            <person name="Fitzgerald S."/>
            <person name="Graves T.A."/>
            <person name="Gu Y."/>
            <person name="Heath P."/>
            <person name="Heger A."/>
            <person name="Karakoc E."/>
            <person name="Kolb-Kokocinski A."/>
            <person name="Laird G.K."/>
            <person name="Lunter G."/>
            <person name="Meader S."/>
            <person name="Mort M."/>
            <person name="Mullikin J.C."/>
            <person name="Munch K."/>
            <person name="O'Connor T.D."/>
            <person name="Phillips A.D."/>
            <person name="Prado-Martinez J."/>
            <person name="Rogers A.S."/>
            <person name="Sajjadian S."/>
            <person name="Schmidt D."/>
            <person name="Shaw K."/>
            <person name="Simpson J.T."/>
            <person name="Stenson P.D."/>
            <person name="Turner D.J."/>
            <person name="Vigilant L."/>
            <person name="Vilella A.J."/>
            <person name="Whitener W."/>
            <person name="Zhu B."/>
            <person name="Cooper D.N."/>
            <person name="de Jong P."/>
            <person name="Dermitzakis E.T."/>
            <person name="Eichler E.E."/>
            <person name="Flicek P."/>
            <person name="Goldman N."/>
            <person name="Mundy N.I."/>
            <person name="Ning Z."/>
            <person name="Odom D.T."/>
            <person name="Ponting C.P."/>
            <person name="Quail M.A."/>
            <person name="Ryder O.A."/>
            <person name="Searle S.M."/>
            <person name="Warren W.C."/>
            <person name="Wilson R.K."/>
            <person name="Schierup M.H."/>
            <person name="Rogers J."/>
            <person name="Tyler-Smith C."/>
            <person name="Durbin R."/>
        </authorList>
    </citation>
    <scope>NUCLEOTIDE SEQUENCE [LARGE SCALE GENOMIC DNA]</scope>
</reference>
<proteinExistence type="predicted"/>
<dbReference type="EMBL" id="CABD030080623">
    <property type="status" value="NOT_ANNOTATED_CDS"/>
    <property type="molecule type" value="Genomic_DNA"/>
</dbReference>
<dbReference type="Ensembl" id="ENSGGOT00000068240.1">
    <property type="protein sequence ID" value="ENSGGOP00000032260.1"/>
    <property type="gene ID" value="ENSGGOG00000006942.3"/>
</dbReference>
<sequence length="67" mass="7056">MRADPPASLPLLLSPTTFSFLGDFLPARLRCRGYRTVVPASQPVDTAVGAEETGPAAGHISCFILKA</sequence>
<organism evidence="1 2">
    <name type="scientific">Gorilla gorilla gorilla</name>
    <name type="common">Western lowland gorilla</name>
    <dbReference type="NCBI Taxonomy" id="9595"/>
    <lineage>
        <taxon>Eukaryota</taxon>
        <taxon>Metazoa</taxon>
        <taxon>Chordata</taxon>
        <taxon>Craniata</taxon>
        <taxon>Vertebrata</taxon>
        <taxon>Euteleostomi</taxon>
        <taxon>Mammalia</taxon>
        <taxon>Eutheria</taxon>
        <taxon>Euarchontoglires</taxon>
        <taxon>Primates</taxon>
        <taxon>Haplorrhini</taxon>
        <taxon>Catarrhini</taxon>
        <taxon>Hominidae</taxon>
        <taxon>Gorilla</taxon>
    </lineage>
</organism>
<evidence type="ECO:0000313" key="2">
    <source>
        <dbReference type="Proteomes" id="UP000001519"/>
    </source>
</evidence>
<reference evidence="1" key="4">
    <citation type="submission" date="2025-09" db="UniProtKB">
        <authorList>
            <consortium name="Ensembl"/>
        </authorList>
    </citation>
    <scope>IDENTIFICATION</scope>
</reference>
<protein>
    <submittedName>
        <fullName evidence="1">CREB/ATF bZIP transcription factor</fullName>
    </submittedName>
</protein>
<dbReference type="Proteomes" id="UP000001519">
    <property type="component" value="Chromosome 11"/>
</dbReference>
<dbReference type="GeneTree" id="ENSGT00390000016589"/>
<reference evidence="1" key="3">
    <citation type="submission" date="2025-08" db="UniProtKB">
        <authorList>
            <consortium name="Ensembl"/>
        </authorList>
    </citation>
    <scope>IDENTIFICATION</scope>
</reference>
<evidence type="ECO:0000313" key="1">
    <source>
        <dbReference type="Ensembl" id="ENSGGOP00000032260.1"/>
    </source>
</evidence>
<gene>
    <name evidence="1" type="primary">CREBZF</name>
</gene>
<dbReference type="Bgee" id="ENSGGOG00000006942">
    <property type="expression patterns" value="Expressed in cerebellum and 5 other cell types or tissues"/>
</dbReference>
<reference evidence="2" key="1">
    <citation type="submission" date="2011-05" db="EMBL/GenBank/DDBJ databases">
        <title>Insights into the evolution of the great apes provided by the gorilla genome.</title>
        <authorList>
            <person name="Scally A."/>
        </authorList>
    </citation>
    <scope>NUCLEOTIDE SEQUENCE [LARGE SCALE GENOMIC DNA]</scope>
</reference>
<keyword evidence="2" id="KW-1185">Reference proteome</keyword>
<name>A0A2I2YBS4_GORGO</name>